<dbReference type="PANTHER" id="PTHR40065:SF3">
    <property type="entry name" value="RNA-BINDING PROTEIN YHBY"/>
    <property type="match status" value="1"/>
</dbReference>
<evidence type="ECO:0000256" key="2">
    <source>
        <dbReference type="PROSITE-ProRule" id="PRU00626"/>
    </source>
</evidence>
<accession>A0ABY5P717</accession>
<proteinExistence type="predicted"/>
<keyword evidence="1 2" id="KW-0694">RNA-binding</keyword>
<dbReference type="Pfam" id="PF01985">
    <property type="entry name" value="CRS1_YhbY"/>
    <property type="match status" value="1"/>
</dbReference>
<protein>
    <submittedName>
        <fullName evidence="4">Ribosome assembly RNA-binding protein YhbY</fullName>
    </submittedName>
</protein>
<evidence type="ECO:0000313" key="5">
    <source>
        <dbReference type="Proteomes" id="UP001315967"/>
    </source>
</evidence>
<sequence>MDLNKAQLKYLRKLSHKEKPLFQLGKLGLTDVFIEQIDSALTKRELIKFVILQNSDEDLVEATEIIAERTNATIVQTIGNTAILYRPSAKEKYQEISQEVMALA</sequence>
<dbReference type="SMART" id="SM01103">
    <property type="entry name" value="CRS1_YhbY"/>
    <property type="match status" value="1"/>
</dbReference>
<dbReference type="RefSeq" id="WP_313793701.1">
    <property type="nucleotide sequence ID" value="NZ_CP102453.1"/>
</dbReference>
<dbReference type="Proteomes" id="UP001315967">
    <property type="component" value="Chromosome"/>
</dbReference>
<dbReference type="Gene3D" id="3.30.110.60">
    <property type="entry name" value="YhbY-like"/>
    <property type="match status" value="1"/>
</dbReference>
<keyword evidence="5" id="KW-1185">Reference proteome</keyword>
<dbReference type="InterPro" id="IPR017924">
    <property type="entry name" value="RNA-binding_YhbY"/>
</dbReference>
<dbReference type="NCBIfam" id="TIGR00253">
    <property type="entry name" value="RNA_bind_YhbY"/>
    <property type="match status" value="1"/>
</dbReference>
<reference evidence="4 5" key="1">
    <citation type="submission" date="2022-08" db="EMBL/GenBank/DDBJ databases">
        <title>Aerococcaceae sp. nov isolated from spoiled eye mask.</title>
        <authorList>
            <person name="Zhou G."/>
            <person name="Xie X.-B."/>
            <person name="Shi Q.-S."/>
            <person name="Wang Y.-S."/>
            <person name="Wen X."/>
            <person name="Peng H."/>
            <person name="Yang X.-J."/>
            <person name="Tao H.-B."/>
            <person name="Huang X.-M."/>
        </authorList>
    </citation>
    <scope>NUCLEOTIDE SEQUENCE [LARGE SCALE GENOMIC DNA]</scope>
    <source>
        <strain evidence="5">DM20194951</strain>
    </source>
</reference>
<feature type="domain" description="CRM" evidence="3">
    <location>
        <begin position="1"/>
        <end position="97"/>
    </location>
</feature>
<dbReference type="InterPro" id="IPR001890">
    <property type="entry name" value="RNA-binding_CRM"/>
</dbReference>
<dbReference type="InterPro" id="IPR051925">
    <property type="entry name" value="RNA-binding_domain"/>
</dbReference>
<evidence type="ECO:0000259" key="3">
    <source>
        <dbReference type="PROSITE" id="PS51295"/>
    </source>
</evidence>
<dbReference type="SUPFAM" id="SSF75471">
    <property type="entry name" value="YhbY-like"/>
    <property type="match status" value="1"/>
</dbReference>
<dbReference type="EMBL" id="CP102453">
    <property type="protein sequence ID" value="UUX34198.1"/>
    <property type="molecule type" value="Genomic_DNA"/>
</dbReference>
<evidence type="ECO:0000256" key="1">
    <source>
        <dbReference type="ARBA" id="ARBA00022884"/>
    </source>
</evidence>
<name>A0ABY5P717_9LACT</name>
<dbReference type="PANTHER" id="PTHR40065">
    <property type="entry name" value="RNA-BINDING PROTEIN YHBY"/>
    <property type="match status" value="1"/>
</dbReference>
<evidence type="ECO:0000313" key="4">
    <source>
        <dbReference type="EMBL" id="UUX34198.1"/>
    </source>
</evidence>
<dbReference type="InterPro" id="IPR035920">
    <property type="entry name" value="YhbY-like_sf"/>
</dbReference>
<gene>
    <name evidence="4" type="primary">yhbY</name>
    <name evidence="4" type="ORF">NRE15_00575</name>
</gene>
<organism evidence="4 5">
    <name type="scientific">Fundicoccus culcitae</name>
    <dbReference type="NCBI Taxonomy" id="2969821"/>
    <lineage>
        <taxon>Bacteria</taxon>
        <taxon>Bacillati</taxon>
        <taxon>Bacillota</taxon>
        <taxon>Bacilli</taxon>
        <taxon>Lactobacillales</taxon>
        <taxon>Aerococcaceae</taxon>
        <taxon>Fundicoccus</taxon>
    </lineage>
</organism>
<dbReference type="PROSITE" id="PS51295">
    <property type="entry name" value="CRM"/>
    <property type="match status" value="1"/>
</dbReference>